<proteinExistence type="predicted"/>
<dbReference type="AlphaFoldDB" id="A0A1G9N0S8"/>
<gene>
    <name evidence="1" type="ORF">SAMN04488074_113192</name>
</gene>
<dbReference type="Proteomes" id="UP000199682">
    <property type="component" value="Unassembled WGS sequence"/>
</dbReference>
<dbReference type="EMBL" id="FNET01000013">
    <property type="protein sequence ID" value="SDL80079.1"/>
    <property type="molecule type" value="Genomic_DNA"/>
</dbReference>
<accession>A0A1G9N0S8</accession>
<sequence>MARVFISHATQNVVIATLIRDLLDRDHESFLKFIPTTGFR</sequence>
<dbReference type="RefSeq" id="WP_256334964.1">
    <property type="nucleotide sequence ID" value="NZ_FNET01000013.1"/>
</dbReference>
<evidence type="ECO:0000313" key="2">
    <source>
        <dbReference type="Proteomes" id="UP000199682"/>
    </source>
</evidence>
<name>A0A1G9N0S8_9PSEU</name>
<organism evidence="1 2">
    <name type="scientific">Lentzea albidocapillata subsp. violacea</name>
    <dbReference type="NCBI Taxonomy" id="128104"/>
    <lineage>
        <taxon>Bacteria</taxon>
        <taxon>Bacillati</taxon>
        <taxon>Actinomycetota</taxon>
        <taxon>Actinomycetes</taxon>
        <taxon>Pseudonocardiales</taxon>
        <taxon>Pseudonocardiaceae</taxon>
        <taxon>Lentzea</taxon>
    </lineage>
</organism>
<protein>
    <submittedName>
        <fullName evidence="1">Uncharacterized protein</fullName>
    </submittedName>
</protein>
<reference evidence="2" key="1">
    <citation type="submission" date="2016-10" db="EMBL/GenBank/DDBJ databases">
        <authorList>
            <person name="Varghese N."/>
            <person name="Submissions S."/>
        </authorList>
    </citation>
    <scope>NUCLEOTIDE SEQUENCE [LARGE SCALE GENOMIC DNA]</scope>
    <source>
        <strain evidence="2">DSM 44796</strain>
    </source>
</reference>
<evidence type="ECO:0000313" key="1">
    <source>
        <dbReference type="EMBL" id="SDL80079.1"/>
    </source>
</evidence>